<feature type="region of interest" description="Disordered" evidence="2">
    <location>
        <begin position="134"/>
        <end position="184"/>
    </location>
</feature>
<feature type="compositionally biased region" description="Polar residues" evidence="2">
    <location>
        <begin position="1035"/>
        <end position="1057"/>
    </location>
</feature>
<feature type="compositionally biased region" description="Polar residues" evidence="2">
    <location>
        <begin position="171"/>
        <end position="184"/>
    </location>
</feature>
<evidence type="ECO:0000256" key="2">
    <source>
        <dbReference type="SAM" id="MobiDB-lite"/>
    </source>
</evidence>
<dbReference type="InterPro" id="IPR009543">
    <property type="entry name" value="VPS13_VAB"/>
</dbReference>
<dbReference type="PANTHER" id="PTHR16166:SF93">
    <property type="entry name" value="INTERMEMBRANE LIPID TRANSFER PROTEIN VPS13"/>
    <property type="match status" value="1"/>
</dbReference>
<keyword evidence="5" id="KW-1185">Reference proteome</keyword>
<dbReference type="Pfam" id="PF25036">
    <property type="entry name" value="VPS13_VAB"/>
    <property type="match status" value="1"/>
</dbReference>
<comment type="caution">
    <text evidence="4">The sequence shown here is derived from an EMBL/GenBank/DDBJ whole genome shotgun (WGS) entry which is preliminary data.</text>
</comment>
<feature type="region of interest" description="Disordered" evidence="2">
    <location>
        <begin position="773"/>
        <end position="792"/>
    </location>
</feature>
<sequence>MRPLRKHPSANESPKAAPASGLPGAPQQAPLLSLQAGEDVEIEDECKGFSLELSVTSTLTRFSYVYTSKPLTVRGGNHPGRVPLPLLDSAILLHRSRIVRPDGVSLTPTDAIFRFAATLEPEELAICAETTAGAGAMGSRQQPTSASVSRSHQSAADSANLRQDASDEGKASSQNSSRGNGSVQQHKELVTVLEKAALIGVHTYTWQTAVRTVRLYAPFLMVNRHPTPLLLSIPRHPPQRLDPADWRLLSPNILGVSSNGTAVTSAGAKKAVYFGVAPPNLLKELLEVVSHRELVQNTRVDEAPTNGRANSRERTKTTRATFRIDTVGRSGQVVVPRGIAMGARNSPSDQKQHWLGVTVSVAPPPFLRTKIVNVYSRFTLVNSLGVDMWIKETNDADGEVIHLSPGQQATFHPQGVGPSGTPALQFSLFPPGSEDEEEASFTRRLEGQPACPGPIEKRTLSDSFAPRTLPAEDSRSFGGRHARTSAPRQQWSSEIRIGTVLSCQMRVLDPVPPYATSTRWSSSSAMPASLSPGGPRRQRGAARGRGRSYTIVQVEVRSVESAALFVCFERVTKAEFLLVNASRRLVYFSQVLGGGIMQSISGNRAMRDLLLPGDQCEYAWQDPLRARKRLRFTVVDKGGQQFHCSCDISRVKQHPPLALAGGKNVVFFSTEVFRGRRVVLITDNYASTTSSSALAEWASGLLGAGIVAGREVRAAALGSAWKRLHRSFKRRASLPDEELHVSGKRGERRKGVHSLSLTGQELWDWSSESQHGRRWGARDARKATETKASTRYDQAARTTYPYVRRSISAGQIRGLSLPRSLAGGSVNSALRGSTGGSRTSAGGAKNPSGGIVTGRHEVEGASAEAGSRHSWTAAPVRSQSAMNLGDKPGRREFGKLLGTSADASTSRHIASQDQKLRSERKNSDKGCQDFLDLASAPNTEEPAAYNRVPLKRAGSLDFLSRSQNASLASRSGPKRLARSWSHEDRFSRLLSSGIHTIKNSVWERGGERGRSSNVKREKAVWLGDEEITSPEVTEENGQYKNKSTKLASTGNNHSAANTRVPERSRTASEVVIPRRKSGITVRYNVAPLQGRVQIARRRLRQRRLAKGGSDLYREGDSLFEEEDEDGDSAVLHPQQASAVAQGSDVSGKTTAGEAYTAPKFSELQIYLTLHLEGCGFSLVDSLPQELAYIAISGVEAAARRTRQLHTETGEPAKGMVMDYKLSVRNFQVDNGVPGAWSSTILRLATAEERLRHWGADDKRGMTPGEGLVSSTKVNTVITSSLAPYIVWDAEEARNKRSEGLFFRVQFGGRWGEEATILKYFDCALAPLSIHVELDTAFELVRYLLR</sequence>
<organism evidence="4 5">
    <name type="scientific">Cystoisospora suis</name>
    <dbReference type="NCBI Taxonomy" id="483139"/>
    <lineage>
        <taxon>Eukaryota</taxon>
        <taxon>Sar</taxon>
        <taxon>Alveolata</taxon>
        <taxon>Apicomplexa</taxon>
        <taxon>Conoidasida</taxon>
        <taxon>Coccidia</taxon>
        <taxon>Eucoccidiorida</taxon>
        <taxon>Eimeriorina</taxon>
        <taxon>Sarcocystidae</taxon>
        <taxon>Cystoisospora</taxon>
    </lineage>
</organism>
<evidence type="ECO:0000256" key="1">
    <source>
        <dbReference type="ARBA" id="ARBA00006545"/>
    </source>
</evidence>
<feature type="region of interest" description="Disordered" evidence="2">
    <location>
        <begin position="817"/>
        <end position="924"/>
    </location>
</feature>
<dbReference type="GeneID" id="94427859"/>
<comment type="similarity">
    <text evidence="1">Belongs to the VPS13 family.</text>
</comment>
<feature type="compositionally biased region" description="Polar residues" evidence="2">
    <location>
        <begin position="901"/>
        <end position="913"/>
    </location>
</feature>
<evidence type="ECO:0000313" key="5">
    <source>
        <dbReference type="Proteomes" id="UP000221165"/>
    </source>
</evidence>
<evidence type="ECO:0000259" key="3">
    <source>
        <dbReference type="Pfam" id="PF25036"/>
    </source>
</evidence>
<dbReference type="RefSeq" id="XP_067923377.1">
    <property type="nucleotide sequence ID" value="XM_068064648.1"/>
</dbReference>
<feature type="region of interest" description="Disordered" evidence="2">
    <location>
        <begin position="517"/>
        <end position="544"/>
    </location>
</feature>
<dbReference type="GO" id="GO:0006623">
    <property type="term" value="P:protein targeting to vacuole"/>
    <property type="evidence" value="ECO:0007669"/>
    <property type="project" value="TreeGrafter"/>
</dbReference>
<feature type="region of interest" description="Disordered" evidence="2">
    <location>
        <begin position="1032"/>
        <end position="1069"/>
    </location>
</feature>
<proteinExistence type="inferred from homology"/>
<feature type="compositionally biased region" description="Low complexity" evidence="2">
    <location>
        <begin position="521"/>
        <end position="535"/>
    </location>
</feature>
<evidence type="ECO:0000313" key="4">
    <source>
        <dbReference type="EMBL" id="PHJ21697.1"/>
    </source>
</evidence>
<gene>
    <name evidence="4" type="ORF">CSUI_004457</name>
</gene>
<feature type="domain" description="Vacuolar protein sorting-associated protein 13 VPS13 adaptor binding" evidence="3">
    <location>
        <begin position="314"/>
        <end position="412"/>
    </location>
</feature>
<name>A0A2C6KX87_9APIC</name>
<reference evidence="4 5" key="1">
    <citation type="journal article" date="2017" name="Int. J. Parasitol.">
        <title>The genome of the protozoan parasite Cystoisospora suis and a reverse vaccinology approach to identify vaccine candidates.</title>
        <authorList>
            <person name="Palmieri N."/>
            <person name="Shrestha A."/>
            <person name="Ruttkowski B."/>
            <person name="Beck T."/>
            <person name="Vogl C."/>
            <person name="Tomley F."/>
            <person name="Blake D.P."/>
            <person name="Joachim A."/>
        </authorList>
    </citation>
    <scope>NUCLEOTIDE SEQUENCE [LARGE SCALE GENOMIC DNA]</scope>
    <source>
        <strain evidence="4 5">Wien I</strain>
    </source>
</reference>
<dbReference type="PANTHER" id="PTHR16166">
    <property type="entry name" value="VACUOLAR PROTEIN SORTING-ASSOCIATED PROTEIN VPS13"/>
    <property type="match status" value="1"/>
</dbReference>
<dbReference type="GO" id="GO:0045053">
    <property type="term" value="P:protein retention in Golgi apparatus"/>
    <property type="evidence" value="ECO:0007669"/>
    <property type="project" value="TreeGrafter"/>
</dbReference>
<accession>A0A2C6KX87</accession>
<feature type="region of interest" description="Disordered" evidence="2">
    <location>
        <begin position="445"/>
        <end position="489"/>
    </location>
</feature>
<dbReference type="Proteomes" id="UP000221165">
    <property type="component" value="Unassembled WGS sequence"/>
</dbReference>
<dbReference type="OrthoDB" id="428159at2759"/>
<feature type="compositionally biased region" description="Basic and acidic residues" evidence="2">
    <location>
        <begin position="914"/>
        <end position="924"/>
    </location>
</feature>
<feature type="region of interest" description="Disordered" evidence="2">
    <location>
        <begin position="1"/>
        <end position="28"/>
    </location>
</feature>
<protein>
    <submittedName>
        <fullName evidence="4">Agap005082-related</fullName>
    </submittedName>
</protein>
<dbReference type="EMBL" id="MIGC01002079">
    <property type="protein sequence ID" value="PHJ21697.1"/>
    <property type="molecule type" value="Genomic_DNA"/>
</dbReference>
<dbReference type="VEuPathDB" id="ToxoDB:CSUI_004457"/>
<dbReference type="InterPro" id="IPR026847">
    <property type="entry name" value="VPS13"/>
</dbReference>
<feature type="compositionally biased region" description="Basic and acidic residues" evidence="2">
    <location>
        <begin position="776"/>
        <end position="790"/>
    </location>
</feature>
<feature type="compositionally biased region" description="Polar residues" evidence="2">
    <location>
        <begin position="139"/>
        <end position="163"/>
    </location>
</feature>